<keyword evidence="9" id="KW-0238">DNA-binding</keyword>
<evidence type="ECO:0000256" key="1">
    <source>
        <dbReference type="ARBA" id="ARBA00000798"/>
    </source>
</evidence>
<dbReference type="GO" id="GO:0003677">
    <property type="term" value="F:DNA binding"/>
    <property type="evidence" value="ECO:0007669"/>
    <property type="project" value="UniProtKB-KW"/>
</dbReference>
<feature type="domain" description="PLD phosphodiesterase" evidence="8">
    <location>
        <begin position="110"/>
        <end position="137"/>
    </location>
</feature>
<evidence type="ECO:0000256" key="5">
    <source>
        <dbReference type="ARBA" id="ARBA00022963"/>
    </source>
</evidence>
<keyword evidence="6" id="KW-0443">Lipid metabolism</keyword>
<dbReference type="CDD" id="cd09128">
    <property type="entry name" value="PLDc_unchar1_2"/>
    <property type="match status" value="1"/>
</dbReference>
<comment type="catalytic activity">
    <reaction evidence="1">
        <text>a 1,2-diacyl-sn-glycero-3-phosphocholine + H2O = a 1,2-diacyl-sn-glycero-3-phosphate + choline + H(+)</text>
        <dbReference type="Rhea" id="RHEA:14445"/>
        <dbReference type="ChEBI" id="CHEBI:15354"/>
        <dbReference type="ChEBI" id="CHEBI:15377"/>
        <dbReference type="ChEBI" id="CHEBI:15378"/>
        <dbReference type="ChEBI" id="CHEBI:57643"/>
        <dbReference type="ChEBI" id="CHEBI:58608"/>
        <dbReference type="EC" id="3.1.4.4"/>
    </reaction>
</comment>
<evidence type="ECO:0000313" key="10">
    <source>
        <dbReference type="Proteomes" id="UP000287173"/>
    </source>
</evidence>
<feature type="signal peptide" evidence="7">
    <location>
        <begin position="1"/>
        <end position="21"/>
    </location>
</feature>
<sequence>MMKGGMRKLFLLLFLLLTALAAPKLVVEPDDGVKPLLDLIASAREEILVKMYLWTPSRLDVVDALGEAVARGVKVKVLLEREPSGGRVDLTVFQALKERGVDVKLTTPFRFVFVHEKSLVVDRKLAWVGTMNLTGSSFTANREYALILDDPKQVAEVVRVFEADWEGKRLDLSRSLLVWAPSRTLGGVKEGSAREALLGLIQGAKKEILLEHQAMADPEVVAALKDALARGVRVRLVGSPQEPGDTYFLAGAEELRRVGADLRFLPDPYVHAKALVVDGEVALVGSLNLSANSINANRELAVRFTRKEAPEAFARLLSVMERDFQAGLTENPFALPPLEGIIPWQEAPRYFGRIATVEGLIQQVEDRGTVAFLRFGPGESDLRLVVFPRNYGLFQQPFPQSYLGKKVRAKGRIVLYAGYYEIILEDPSALEVLDGSP</sequence>
<comment type="similarity">
    <text evidence="2">Belongs to the phospholipase D family.</text>
</comment>
<reference evidence="9 10" key="1">
    <citation type="journal article" date="2019" name="Extremophiles">
        <title>Biogeography of thermophiles and predominance of Thermus scotoductus in domestic water heaters.</title>
        <authorList>
            <person name="Wilpiszeski R.L."/>
            <person name="Zhang Z."/>
            <person name="House C.H."/>
        </authorList>
    </citation>
    <scope>NUCLEOTIDE SEQUENCE [LARGE SCALE GENOMIC DNA]</scope>
    <source>
        <strain evidence="9 10">17_S17</strain>
    </source>
</reference>
<evidence type="ECO:0000256" key="3">
    <source>
        <dbReference type="ARBA" id="ARBA00012027"/>
    </source>
</evidence>
<keyword evidence="7" id="KW-0732">Signal</keyword>
<dbReference type="PANTHER" id="PTHR43856">
    <property type="entry name" value="CARDIOLIPIN HYDROLASE"/>
    <property type="match status" value="1"/>
</dbReference>
<organism evidence="9 10">
    <name type="scientific">Thermus scotoductus</name>
    <dbReference type="NCBI Taxonomy" id="37636"/>
    <lineage>
        <taxon>Bacteria</taxon>
        <taxon>Thermotogati</taxon>
        <taxon>Deinococcota</taxon>
        <taxon>Deinococci</taxon>
        <taxon>Thermales</taxon>
        <taxon>Thermaceae</taxon>
        <taxon>Thermus</taxon>
    </lineage>
</organism>
<dbReference type="PANTHER" id="PTHR43856:SF1">
    <property type="entry name" value="MITOCHONDRIAL CARDIOLIPIN HYDROLASE"/>
    <property type="match status" value="1"/>
</dbReference>
<dbReference type="Gene3D" id="3.30.870.10">
    <property type="entry name" value="Endonuclease Chain A"/>
    <property type="match status" value="2"/>
</dbReference>
<accession>A0A430UM42</accession>
<dbReference type="Pfam" id="PF13091">
    <property type="entry name" value="PLDc_2"/>
    <property type="match status" value="2"/>
</dbReference>
<name>A0A430UM42_THESC</name>
<dbReference type="Proteomes" id="UP000287173">
    <property type="component" value="Unassembled WGS sequence"/>
</dbReference>
<dbReference type="InterPro" id="IPR001736">
    <property type="entry name" value="PLipase_D/transphosphatidylase"/>
</dbReference>
<dbReference type="GO" id="GO:0016042">
    <property type="term" value="P:lipid catabolic process"/>
    <property type="evidence" value="ECO:0007669"/>
    <property type="project" value="UniProtKB-KW"/>
</dbReference>
<dbReference type="GO" id="GO:0016891">
    <property type="term" value="F:RNA endonuclease activity producing 5'-phosphomonoesters, hydrolytic mechanism"/>
    <property type="evidence" value="ECO:0007669"/>
    <property type="project" value="TreeGrafter"/>
</dbReference>
<dbReference type="GO" id="GO:0006793">
    <property type="term" value="P:phosphorus metabolic process"/>
    <property type="evidence" value="ECO:0007669"/>
    <property type="project" value="UniProtKB-ARBA"/>
</dbReference>
<dbReference type="EMBL" id="PEMG01000434">
    <property type="protein sequence ID" value="RTI05421.1"/>
    <property type="molecule type" value="Genomic_DNA"/>
</dbReference>
<dbReference type="InterPro" id="IPR051406">
    <property type="entry name" value="PLD_domain"/>
</dbReference>
<feature type="domain" description="PLD phosphodiesterase" evidence="8">
    <location>
        <begin position="266"/>
        <end position="293"/>
    </location>
</feature>
<gene>
    <name evidence="9" type="ORF">CSW30_11520</name>
</gene>
<evidence type="ECO:0000259" key="8">
    <source>
        <dbReference type="PROSITE" id="PS50035"/>
    </source>
</evidence>
<dbReference type="GO" id="GO:0004630">
    <property type="term" value="F:phospholipase D activity"/>
    <property type="evidence" value="ECO:0007669"/>
    <property type="project" value="UniProtKB-EC"/>
</dbReference>
<evidence type="ECO:0000256" key="6">
    <source>
        <dbReference type="ARBA" id="ARBA00023098"/>
    </source>
</evidence>
<dbReference type="PROSITE" id="PS50035">
    <property type="entry name" value="PLD"/>
    <property type="match status" value="2"/>
</dbReference>
<evidence type="ECO:0000256" key="7">
    <source>
        <dbReference type="SAM" id="SignalP"/>
    </source>
</evidence>
<keyword evidence="4" id="KW-0378">Hydrolase</keyword>
<dbReference type="AlphaFoldDB" id="A0A430UM42"/>
<dbReference type="InterPro" id="IPR025202">
    <property type="entry name" value="PLD-like_dom"/>
</dbReference>
<evidence type="ECO:0000313" key="9">
    <source>
        <dbReference type="EMBL" id="RTI05421.1"/>
    </source>
</evidence>
<dbReference type="SUPFAM" id="SSF56024">
    <property type="entry name" value="Phospholipase D/nuclease"/>
    <property type="match status" value="2"/>
</dbReference>
<keyword evidence="5" id="KW-0442">Lipid degradation</keyword>
<evidence type="ECO:0000256" key="4">
    <source>
        <dbReference type="ARBA" id="ARBA00022801"/>
    </source>
</evidence>
<dbReference type="EC" id="3.1.4.4" evidence="3"/>
<proteinExistence type="inferred from homology"/>
<feature type="chain" id="PRO_5019582852" description="phospholipase D" evidence="7">
    <location>
        <begin position="22"/>
        <end position="437"/>
    </location>
</feature>
<comment type="caution">
    <text evidence="9">The sequence shown here is derived from an EMBL/GenBank/DDBJ whole genome shotgun (WGS) entry which is preliminary data.</text>
</comment>
<protein>
    <recommendedName>
        <fullName evidence="3">phospholipase D</fullName>
        <ecNumber evidence="3">3.1.4.4</ecNumber>
    </recommendedName>
</protein>
<dbReference type="SMART" id="SM00155">
    <property type="entry name" value="PLDc"/>
    <property type="match status" value="2"/>
</dbReference>
<evidence type="ECO:0000256" key="2">
    <source>
        <dbReference type="ARBA" id="ARBA00008664"/>
    </source>
</evidence>
<dbReference type="CDD" id="cd09127">
    <property type="entry name" value="PLDc_unchar1_1"/>
    <property type="match status" value="1"/>
</dbReference>